<evidence type="ECO:0000256" key="2">
    <source>
        <dbReference type="ARBA" id="ARBA00023116"/>
    </source>
</evidence>
<comment type="similarity">
    <text evidence="1">Belongs to the ribonucleoside diphosphate reductase large chain family.</text>
</comment>
<dbReference type="SUPFAM" id="SSF51998">
    <property type="entry name" value="PFL-like glycyl radical enzymes"/>
    <property type="match status" value="1"/>
</dbReference>
<name>A0ABQ6N7F4_9STRA</name>
<keyword evidence="5" id="KW-1185">Reference proteome</keyword>
<dbReference type="PANTHER" id="PTHR11573">
    <property type="entry name" value="RIBONUCLEOSIDE-DIPHOSPHATE REDUCTASE LARGE CHAIN"/>
    <property type="match status" value="1"/>
</dbReference>
<dbReference type="Proteomes" id="UP001165060">
    <property type="component" value="Unassembled WGS sequence"/>
</dbReference>
<dbReference type="Pfam" id="PF02867">
    <property type="entry name" value="Ribonuc_red_lgC"/>
    <property type="match status" value="2"/>
</dbReference>
<feature type="domain" description="Ribonucleotide reductase large subunit" evidence="3">
    <location>
        <begin position="284"/>
        <end position="306"/>
    </location>
</feature>
<dbReference type="Gene3D" id="3.20.70.20">
    <property type="match status" value="2"/>
</dbReference>
<dbReference type="PROSITE" id="PS00089">
    <property type="entry name" value="RIBORED_LARGE"/>
    <property type="match status" value="1"/>
</dbReference>
<dbReference type="PRINTS" id="PR01183">
    <property type="entry name" value="RIBORDTASEM1"/>
</dbReference>
<dbReference type="InterPro" id="IPR039718">
    <property type="entry name" value="Rrm1"/>
</dbReference>
<dbReference type="PANTHER" id="PTHR11573:SF6">
    <property type="entry name" value="RIBONUCLEOSIDE-DIPHOSPHATE REDUCTASE LARGE SUBUNIT"/>
    <property type="match status" value="1"/>
</dbReference>
<reference evidence="4 5" key="1">
    <citation type="journal article" date="2023" name="Commun. Biol.">
        <title>Genome analysis of Parmales, the sister group of diatoms, reveals the evolutionary specialization of diatoms from phago-mixotrophs to photoautotrophs.</title>
        <authorList>
            <person name="Ban H."/>
            <person name="Sato S."/>
            <person name="Yoshikawa S."/>
            <person name="Yamada K."/>
            <person name="Nakamura Y."/>
            <person name="Ichinomiya M."/>
            <person name="Sato N."/>
            <person name="Blanc-Mathieu R."/>
            <person name="Endo H."/>
            <person name="Kuwata A."/>
            <person name="Ogata H."/>
        </authorList>
    </citation>
    <scope>NUCLEOTIDE SEQUENCE [LARGE SCALE GENOMIC DNA]</scope>
</reference>
<evidence type="ECO:0000259" key="3">
    <source>
        <dbReference type="PROSITE" id="PS00089"/>
    </source>
</evidence>
<protein>
    <recommendedName>
        <fullName evidence="3">Ribonucleotide reductase large subunit domain-containing protein</fullName>
    </recommendedName>
</protein>
<evidence type="ECO:0000313" key="5">
    <source>
        <dbReference type="Proteomes" id="UP001165060"/>
    </source>
</evidence>
<sequence>PSPPPPRYAGGIGLAVHNVRATGSYIRGSNGTSNGLVPMLRVFNDTARYVDQGGGKRKGSFAMYLEPWHADVVSFLDLKKNHGNELERARDLFYALWIPDLFMKRVQADGEWTLMCPNECPGLSDCWGEEFEALYTKYEREGKGRKTVKAQQLWFSVLDSQVETGTPYMLFKDHCNRKSNQQVIDINYYPIIEARNSNMRHRPIGIGVQGLADTFCKLNLPFESVEAKELNKAIFETIYFGAVEASNEFAERDGHYESYPGCPASKGKLQFDMWDVTPSSRWNWAELKEKVAKHGLRNSLLLAPMPTASTAQIMGNNESTEPFTSNMYNRRVLAGEFAVVNK</sequence>
<dbReference type="EMBL" id="BRYB01001018">
    <property type="protein sequence ID" value="GMI41666.1"/>
    <property type="molecule type" value="Genomic_DNA"/>
</dbReference>
<evidence type="ECO:0000256" key="1">
    <source>
        <dbReference type="ARBA" id="ARBA00010406"/>
    </source>
</evidence>
<keyword evidence="2" id="KW-0215">Deoxyribonucleotide synthesis</keyword>
<feature type="non-terminal residue" evidence="4">
    <location>
        <position position="1"/>
    </location>
</feature>
<accession>A0ABQ6N7F4</accession>
<evidence type="ECO:0000313" key="4">
    <source>
        <dbReference type="EMBL" id="GMI41666.1"/>
    </source>
</evidence>
<dbReference type="InterPro" id="IPR013346">
    <property type="entry name" value="NrdE_NrdA_C"/>
</dbReference>
<comment type="caution">
    <text evidence="4">The sequence shown here is derived from an EMBL/GenBank/DDBJ whole genome shotgun (WGS) entry which is preliminary data.</text>
</comment>
<organism evidence="4 5">
    <name type="scientific">Tetraparma gracilis</name>
    <dbReference type="NCBI Taxonomy" id="2962635"/>
    <lineage>
        <taxon>Eukaryota</taxon>
        <taxon>Sar</taxon>
        <taxon>Stramenopiles</taxon>
        <taxon>Ochrophyta</taxon>
        <taxon>Bolidophyceae</taxon>
        <taxon>Parmales</taxon>
        <taxon>Triparmaceae</taxon>
        <taxon>Tetraparma</taxon>
    </lineage>
</organism>
<gene>
    <name evidence="4" type="ORF">TeGR_g2978</name>
</gene>
<dbReference type="InterPro" id="IPR000788">
    <property type="entry name" value="RNR_lg_C"/>
</dbReference>
<proteinExistence type="inferred from homology"/>